<keyword evidence="2" id="KW-1133">Transmembrane helix</keyword>
<feature type="transmembrane region" description="Helical" evidence="2">
    <location>
        <begin position="122"/>
        <end position="141"/>
    </location>
</feature>
<comment type="caution">
    <text evidence="3">The sequence shown here is derived from an EMBL/GenBank/DDBJ whole genome shotgun (WGS) entry which is preliminary data.</text>
</comment>
<protein>
    <submittedName>
        <fullName evidence="3">Uncharacterized protein</fullName>
    </submittedName>
</protein>
<keyword evidence="2" id="KW-0472">Membrane</keyword>
<accession>A0A1T3NKG3</accession>
<evidence type="ECO:0000256" key="2">
    <source>
        <dbReference type="SAM" id="Phobius"/>
    </source>
</evidence>
<evidence type="ECO:0000256" key="1">
    <source>
        <dbReference type="SAM" id="MobiDB-lite"/>
    </source>
</evidence>
<gene>
    <name evidence="3" type="ORF">B4N89_43235</name>
</gene>
<feature type="transmembrane region" description="Helical" evidence="2">
    <location>
        <begin position="147"/>
        <end position="167"/>
    </location>
</feature>
<keyword evidence="4" id="KW-1185">Reference proteome</keyword>
<feature type="region of interest" description="Disordered" evidence="1">
    <location>
        <begin position="1"/>
        <end position="34"/>
    </location>
</feature>
<dbReference type="EMBL" id="MWQN01000004">
    <property type="protein sequence ID" value="OPC77337.1"/>
    <property type="molecule type" value="Genomic_DNA"/>
</dbReference>
<evidence type="ECO:0000313" key="3">
    <source>
        <dbReference type="EMBL" id="OPC77337.1"/>
    </source>
</evidence>
<dbReference type="Proteomes" id="UP000190037">
    <property type="component" value="Unassembled WGS sequence"/>
</dbReference>
<sequence>MTSGADHPDDRNSDSKPEPGTGTTPDRESDKRGGPGHNILLLLILMLPALKLAWTVGEGNATRDVVTAMGPANWPDIILGMLLGDAPFAALLAIVVSRVSFAYFAARGAVPRGDDRMSRARVVGVSLATPLAFGVLIGVFFGPWWALTTAVASVLLRYGVVVEYRAGRRGRHPERRGQSPAPWRRAASFGRAAALVPTVLVLPVVALADALDGRSWAPVVHCSVDYGRGPTPARLIELDRVGNGVVGWDIGAREIANGLGCAADENDVVREPWWRE</sequence>
<evidence type="ECO:0000313" key="4">
    <source>
        <dbReference type="Proteomes" id="UP000190037"/>
    </source>
</evidence>
<feature type="compositionally biased region" description="Basic and acidic residues" evidence="1">
    <location>
        <begin position="1"/>
        <end position="17"/>
    </location>
</feature>
<keyword evidence="2" id="KW-0812">Transmembrane</keyword>
<dbReference type="STRING" id="159449.B4N89_43235"/>
<feature type="transmembrane region" description="Helical" evidence="2">
    <location>
        <begin position="39"/>
        <end position="57"/>
    </location>
</feature>
<dbReference type="AlphaFoldDB" id="A0A1T3NKG3"/>
<reference evidence="3 4" key="1">
    <citation type="submission" date="2017-03" db="EMBL/GenBank/DDBJ databases">
        <title>Draft genome sequence of Streptomyces scabrisporus NF3, endophyte isolated from Amphipterygium adstringens.</title>
        <authorList>
            <person name="Vazquez M."/>
            <person name="Ceapa C.D."/>
            <person name="Rodriguez Luna D."/>
            <person name="Sanchez Esquivel S."/>
        </authorList>
    </citation>
    <scope>NUCLEOTIDE SEQUENCE [LARGE SCALE GENOMIC DNA]</scope>
    <source>
        <strain evidence="3 4">NF3</strain>
    </source>
</reference>
<name>A0A1T3NKG3_9ACTN</name>
<feature type="transmembrane region" description="Helical" evidence="2">
    <location>
        <begin position="77"/>
        <end position="101"/>
    </location>
</feature>
<organism evidence="3 4">
    <name type="scientific">Embleya scabrispora</name>
    <dbReference type="NCBI Taxonomy" id="159449"/>
    <lineage>
        <taxon>Bacteria</taxon>
        <taxon>Bacillati</taxon>
        <taxon>Actinomycetota</taxon>
        <taxon>Actinomycetes</taxon>
        <taxon>Kitasatosporales</taxon>
        <taxon>Streptomycetaceae</taxon>
        <taxon>Embleya</taxon>
    </lineage>
</organism>
<dbReference type="RefSeq" id="WP_078982093.1">
    <property type="nucleotide sequence ID" value="NZ_MWQN01000004.1"/>
</dbReference>
<proteinExistence type="predicted"/>